<name>A0ABX2T1D2_9PROT</name>
<dbReference type="RefSeq" id="WP_180279891.1">
    <property type="nucleotide sequence ID" value="NZ_JABFDB010000001.1"/>
</dbReference>
<sequence length="211" mass="22242">MDDTRRALLRWTTSVMEARGWSAAHWSRLAQVTPSSLTRFLSDPARGSLPSAETIGRLARAAGSEPRFIDGMEPAPVVRVPLLDHDQVVALLALGRRAAEAFLAAALRQNGGCVAVEPSASPRAFALTIASRSLDAAGVLPEDKVVLEPPDVLEPRVGDVVVTVGGGAFCAYRFFPPHLLPVSTDPGCGPASIADARVAGVAVHVLRVLRL</sequence>
<protein>
    <submittedName>
        <fullName evidence="1">Helix-turn-helix transcriptional regulator</fullName>
    </submittedName>
</protein>
<gene>
    <name evidence="1" type="ORF">HND93_00225</name>
</gene>
<evidence type="ECO:0000313" key="1">
    <source>
        <dbReference type="EMBL" id="NYZ18120.1"/>
    </source>
</evidence>
<dbReference type="Proteomes" id="UP000584642">
    <property type="component" value="Unassembled WGS sequence"/>
</dbReference>
<dbReference type="EMBL" id="JABFDB010000001">
    <property type="protein sequence ID" value="NYZ18120.1"/>
    <property type="molecule type" value="Genomic_DNA"/>
</dbReference>
<accession>A0ABX2T1D2</accession>
<keyword evidence="2" id="KW-1185">Reference proteome</keyword>
<comment type="caution">
    <text evidence="1">The sequence shown here is derived from an EMBL/GenBank/DDBJ whole genome shotgun (WGS) entry which is preliminary data.</text>
</comment>
<reference evidence="1 2" key="1">
    <citation type="submission" date="2020-05" db="EMBL/GenBank/DDBJ databases">
        <title>Azospirillum oleiclasticum sp. nov, a nitrogen-fixing and heavy crude oil-emulsifying bacterium isolated from the crude oil of Yumen Oilfield.</title>
        <authorList>
            <person name="Wu D."/>
            <person name="Cai M."/>
            <person name="Zhang X."/>
        </authorList>
    </citation>
    <scope>NUCLEOTIDE SEQUENCE [LARGE SCALE GENOMIC DNA]</scope>
    <source>
        <strain evidence="1 2">ROY-1-1-2</strain>
    </source>
</reference>
<organism evidence="1 2">
    <name type="scientific">Azospirillum oleiclasticum</name>
    <dbReference type="NCBI Taxonomy" id="2735135"/>
    <lineage>
        <taxon>Bacteria</taxon>
        <taxon>Pseudomonadati</taxon>
        <taxon>Pseudomonadota</taxon>
        <taxon>Alphaproteobacteria</taxon>
        <taxon>Rhodospirillales</taxon>
        <taxon>Azospirillaceae</taxon>
        <taxon>Azospirillum</taxon>
    </lineage>
</organism>
<proteinExistence type="predicted"/>
<evidence type="ECO:0000313" key="2">
    <source>
        <dbReference type="Proteomes" id="UP000584642"/>
    </source>
</evidence>